<keyword evidence="2" id="KW-1185">Reference proteome</keyword>
<accession>A0ABS1IWP9</accession>
<protein>
    <submittedName>
        <fullName evidence="1">Nucleotidyltransferase</fullName>
    </submittedName>
</protein>
<dbReference type="EMBL" id="JAEPRJ010000001">
    <property type="protein sequence ID" value="MBK5896316.1"/>
    <property type="molecule type" value="Genomic_DNA"/>
</dbReference>
<reference evidence="1 2" key="1">
    <citation type="submission" date="2021-01" db="EMBL/GenBank/DDBJ databases">
        <title>Isolation and description of Catonella massiliensis sp. nov., a novel Catonella species, isolated from a stable periodontitis subject.</title>
        <authorList>
            <person name="Antezack A."/>
            <person name="Boxberger M."/>
            <person name="La Scola B."/>
            <person name="Monnet-Corti V."/>
        </authorList>
    </citation>
    <scope>NUCLEOTIDE SEQUENCE [LARGE SCALE GENOMIC DNA]</scope>
    <source>
        <strain evidence="1 2">Marseille-Q4567</strain>
    </source>
</reference>
<organism evidence="1 2">
    <name type="scientific">Catonella massiliensis</name>
    <dbReference type="NCBI Taxonomy" id="2799636"/>
    <lineage>
        <taxon>Bacteria</taxon>
        <taxon>Bacillati</taxon>
        <taxon>Bacillota</taxon>
        <taxon>Clostridia</taxon>
        <taxon>Lachnospirales</taxon>
        <taxon>Lachnospiraceae</taxon>
        <taxon>Catonella</taxon>
    </lineage>
</organism>
<gene>
    <name evidence="1" type="ORF">JJN12_00745</name>
</gene>
<evidence type="ECO:0000313" key="1">
    <source>
        <dbReference type="EMBL" id="MBK5896316.1"/>
    </source>
</evidence>
<proteinExistence type="predicted"/>
<dbReference type="SUPFAM" id="SSF53448">
    <property type="entry name" value="Nucleotide-diphospho-sugar transferases"/>
    <property type="match status" value="1"/>
</dbReference>
<dbReference type="InterPro" id="IPR029044">
    <property type="entry name" value="Nucleotide-diphossugar_trans"/>
</dbReference>
<sequence length="307" mass="33968">MKDVTLVVMAAGMGSRYGGIKQLDSFGPEGEVIMDYSVFDAIKAGFNKVVIIIRKDIKDDFMEIIGNRLEEKAGVPVHYVYQEMDNLPEGFKVPEGRTKPWGTGQALLAAKEYVHEPFLAINADDFYGREPYKIMHDFLANVDESDGKAHFGMAGYLLKNTLSDNGSVSRGICSVDNSGYLVSIEEHLDVEKKGEGAVGFTASGEKHELSLEDVTSMNMMGLTPKVFEALEKGFVDFLGGISSNPLKAEFFHIKVISDMIRAGKADMKVFNTDAKWFGVTYQEDKPTVKAAIEKLTKDGVYSEKLWN</sequence>
<dbReference type="Proteomes" id="UP000604730">
    <property type="component" value="Unassembled WGS sequence"/>
</dbReference>
<comment type="caution">
    <text evidence="1">The sequence shown here is derived from an EMBL/GenBank/DDBJ whole genome shotgun (WGS) entry which is preliminary data.</text>
</comment>
<dbReference type="RefSeq" id="WP_208427899.1">
    <property type="nucleotide sequence ID" value="NZ_JAEPRJ010000001.1"/>
</dbReference>
<evidence type="ECO:0000313" key="2">
    <source>
        <dbReference type="Proteomes" id="UP000604730"/>
    </source>
</evidence>
<dbReference type="Gene3D" id="3.90.550.10">
    <property type="entry name" value="Spore Coat Polysaccharide Biosynthesis Protein SpsA, Chain A"/>
    <property type="match status" value="1"/>
</dbReference>
<name>A0ABS1IWP9_9FIRM</name>